<evidence type="ECO:0000313" key="8">
    <source>
        <dbReference type="Proteomes" id="UP000316621"/>
    </source>
</evidence>
<dbReference type="Proteomes" id="UP000316621">
    <property type="component" value="Chromosome 9"/>
</dbReference>
<feature type="domain" description="Pectinesterase catalytic" evidence="6">
    <location>
        <begin position="3"/>
        <end position="293"/>
    </location>
</feature>
<accession>A0A4Y7L1B3</accession>
<gene>
    <name evidence="7" type="ORF">C5167_003847</name>
</gene>
<keyword evidence="2 5" id="KW-0378">Hydrolase</keyword>
<evidence type="ECO:0000259" key="6">
    <source>
        <dbReference type="Pfam" id="PF01095"/>
    </source>
</evidence>
<dbReference type="GO" id="GO:0042545">
    <property type="term" value="P:cell wall modification"/>
    <property type="evidence" value="ECO:0007669"/>
    <property type="project" value="UniProtKB-UniRule"/>
</dbReference>
<dbReference type="AlphaFoldDB" id="A0A4Y7L1B3"/>
<reference evidence="7 8" key="1">
    <citation type="journal article" date="2018" name="Science">
        <title>The opium poppy genome and morphinan production.</title>
        <authorList>
            <person name="Guo L."/>
            <person name="Winzer T."/>
            <person name="Yang X."/>
            <person name="Li Y."/>
            <person name="Ning Z."/>
            <person name="He Z."/>
            <person name="Teodor R."/>
            <person name="Lu Y."/>
            <person name="Bowser T.A."/>
            <person name="Graham I.A."/>
            <person name="Ye K."/>
        </authorList>
    </citation>
    <scope>NUCLEOTIDE SEQUENCE [LARGE SCALE GENOMIC DNA]</scope>
    <source>
        <strain evidence="8">cv. HN1</strain>
        <tissue evidence="7">Leaves</tissue>
    </source>
</reference>
<dbReference type="EC" id="3.1.1.11" evidence="5"/>
<evidence type="ECO:0000256" key="3">
    <source>
        <dbReference type="ARBA" id="ARBA00023085"/>
    </source>
</evidence>
<sequence>MHGGGTFRTVQEAIDSAPNMSDTRYTIYVKQGVYTGQAIVGKEKQNLFLIGDGMDPTVVTGSLNIHEGKETFDSGTLVVEGDGFIAQDMGFFNTAGPEKEQAVAVRVSGDRVVMNRCKMDAYQDTLYVHHHRQFYTNCVITGTIDFIFGNARVVIQSSQIIPRKPRPGQENMITAQSASNDKRSTGIVIQNCTILPSLDLAAANGSVKTYLGRPWGNFSRTVIMESFIGEFIDAKGWHPWKEGWPLDKLYYGEFENCGPGANTSGRVQWDGYHVISDPLEALNFTVAQLIDGDEWLPFVGVDYTSGLMNRRFLVKDEDNNNGMDWGVGSKLLKQFNETLPNHLIKRNGNLLSVNVGPQRNAT</sequence>
<dbReference type="OMA" id="AMEHAIL"/>
<dbReference type="Gene3D" id="2.160.20.10">
    <property type="entry name" value="Single-stranded right-handed beta-helix, Pectin lyase-like"/>
    <property type="match status" value="1"/>
</dbReference>
<evidence type="ECO:0000256" key="2">
    <source>
        <dbReference type="ARBA" id="ARBA00022801"/>
    </source>
</evidence>
<dbReference type="PANTHER" id="PTHR31707">
    <property type="entry name" value="PECTINESTERASE"/>
    <property type="match status" value="1"/>
</dbReference>
<dbReference type="UniPathway" id="UPA00545">
    <property type="reaction ID" value="UER00823"/>
</dbReference>
<feature type="active site" evidence="4">
    <location>
        <position position="145"/>
    </location>
</feature>
<organism evidence="7 8">
    <name type="scientific">Papaver somniferum</name>
    <name type="common">Opium poppy</name>
    <dbReference type="NCBI Taxonomy" id="3469"/>
    <lineage>
        <taxon>Eukaryota</taxon>
        <taxon>Viridiplantae</taxon>
        <taxon>Streptophyta</taxon>
        <taxon>Embryophyta</taxon>
        <taxon>Tracheophyta</taxon>
        <taxon>Spermatophyta</taxon>
        <taxon>Magnoliopsida</taxon>
        <taxon>Ranunculales</taxon>
        <taxon>Papaveraceae</taxon>
        <taxon>Papaveroideae</taxon>
        <taxon>Papaver</taxon>
    </lineage>
</organism>
<name>A0A4Y7L1B3_PAPSO</name>
<dbReference type="EMBL" id="CM010723">
    <property type="protein sequence ID" value="RZC78410.1"/>
    <property type="molecule type" value="Genomic_DNA"/>
</dbReference>
<keyword evidence="3 5" id="KW-0063">Aspartyl esterase</keyword>
<evidence type="ECO:0000256" key="5">
    <source>
        <dbReference type="RuleBase" id="RU000589"/>
    </source>
</evidence>
<dbReference type="Pfam" id="PF01095">
    <property type="entry name" value="Pectinesterase"/>
    <property type="match status" value="1"/>
</dbReference>
<dbReference type="FunFam" id="2.160.20.10:FF:000001">
    <property type="entry name" value="Pectinesterase"/>
    <property type="match status" value="1"/>
</dbReference>
<comment type="pathway">
    <text evidence="1 5">Glycan metabolism; pectin degradation; 2-dehydro-3-deoxy-D-gluconate from pectin: step 1/5.</text>
</comment>
<dbReference type="GO" id="GO:0030599">
    <property type="term" value="F:pectinesterase activity"/>
    <property type="evidence" value="ECO:0007669"/>
    <property type="project" value="UniProtKB-UniRule"/>
</dbReference>
<keyword evidence="8" id="KW-1185">Reference proteome</keyword>
<dbReference type="InterPro" id="IPR011050">
    <property type="entry name" value="Pectin_lyase_fold/virulence"/>
</dbReference>
<protein>
    <recommendedName>
        <fullName evidence="5">Pectinesterase</fullName>
        <ecNumber evidence="5">3.1.1.11</ecNumber>
    </recommendedName>
</protein>
<dbReference type="Gramene" id="RZC78410">
    <property type="protein sequence ID" value="RZC78410"/>
    <property type="gene ID" value="C5167_003847"/>
</dbReference>
<proteinExistence type="predicted"/>
<dbReference type="InterPro" id="IPR033131">
    <property type="entry name" value="Pectinesterase_Asp_AS"/>
</dbReference>
<dbReference type="PROSITE" id="PS00503">
    <property type="entry name" value="PECTINESTERASE_2"/>
    <property type="match status" value="1"/>
</dbReference>
<evidence type="ECO:0000313" key="7">
    <source>
        <dbReference type="EMBL" id="RZC78410.1"/>
    </source>
</evidence>
<dbReference type="SUPFAM" id="SSF51126">
    <property type="entry name" value="Pectin lyase-like"/>
    <property type="match status" value="1"/>
</dbReference>
<evidence type="ECO:0000256" key="4">
    <source>
        <dbReference type="PROSITE-ProRule" id="PRU10040"/>
    </source>
</evidence>
<evidence type="ECO:0000256" key="1">
    <source>
        <dbReference type="ARBA" id="ARBA00005184"/>
    </source>
</evidence>
<dbReference type="GO" id="GO:0045490">
    <property type="term" value="P:pectin catabolic process"/>
    <property type="evidence" value="ECO:0007669"/>
    <property type="project" value="UniProtKB-UniRule"/>
</dbReference>
<dbReference type="STRING" id="3469.A0A4Y7L1B3"/>
<comment type="catalytic activity">
    <reaction evidence="5">
        <text>[(1-&gt;4)-alpha-D-galacturonosyl methyl ester](n) + n H2O = [(1-&gt;4)-alpha-D-galacturonosyl](n) + n methanol + n H(+)</text>
        <dbReference type="Rhea" id="RHEA:22380"/>
        <dbReference type="Rhea" id="RHEA-COMP:14570"/>
        <dbReference type="Rhea" id="RHEA-COMP:14573"/>
        <dbReference type="ChEBI" id="CHEBI:15377"/>
        <dbReference type="ChEBI" id="CHEBI:15378"/>
        <dbReference type="ChEBI" id="CHEBI:17790"/>
        <dbReference type="ChEBI" id="CHEBI:140522"/>
        <dbReference type="ChEBI" id="CHEBI:140523"/>
        <dbReference type="EC" id="3.1.1.11"/>
    </reaction>
</comment>
<dbReference type="InterPro" id="IPR000070">
    <property type="entry name" value="Pectinesterase_cat"/>
</dbReference>
<dbReference type="InterPro" id="IPR012334">
    <property type="entry name" value="Pectin_lyas_fold"/>
</dbReference>